<keyword evidence="16" id="KW-1185">Reference proteome</keyword>
<dbReference type="Pfam" id="PF13624">
    <property type="entry name" value="SurA_N_3"/>
    <property type="match status" value="1"/>
</dbReference>
<dbReference type="Proteomes" id="UP000529637">
    <property type="component" value="Unassembled WGS sequence"/>
</dbReference>
<feature type="transmembrane region" description="Helical" evidence="13">
    <location>
        <begin position="12"/>
        <end position="32"/>
    </location>
</feature>
<feature type="region of interest" description="Disordered" evidence="12">
    <location>
        <begin position="631"/>
        <end position="654"/>
    </location>
</feature>
<dbReference type="InterPro" id="IPR052029">
    <property type="entry name" value="PpiD_chaperone"/>
</dbReference>
<dbReference type="SUPFAM" id="SSF109998">
    <property type="entry name" value="Triger factor/SurA peptide-binding domain-like"/>
    <property type="match status" value="1"/>
</dbReference>
<dbReference type="Pfam" id="PF13616">
    <property type="entry name" value="Rotamase_3"/>
    <property type="match status" value="1"/>
</dbReference>
<evidence type="ECO:0000256" key="2">
    <source>
        <dbReference type="ARBA" id="ARBA00022475"/>
    </source>
</evidence>
<keyword evidence="11" id="KW-0697">Rotamase</keyword>
<comment type="subcellular location">
    <subcellularLocation>
        <location evidence="1">Cell inner membrane</location>
        <topology evidence="1">Single-pass type II membrane protein</topology>
        <orientation evidence="1">Periplasmic side</orientation>
    </subcellularLocation>
</comment>
<dbReference type="InterPro" id="IPR046357">
    <property type="entry name" value="PPIase_dom_sf"/>
</dbReference>
<evidence type="ECO:0000313" key="15">
    <source>
        <dbReference type="EMBL" id="NUZ06300.1"/>
    </source>
</evidence>
<keyword evidence="11" id="KW-0413">Isomerase</keyword>
<dbReference type="Gene3D" id="3.10.50.40">
    <property type="match status" value="1"/>
</dbReference>
<keyword evidence="6 13" id="KW-0472">Membrane</keyword>
<dbReference type="GO" id="GO:0003755">
    <property type="term" value="F:peptidyl-prolyl cis-trans isomerase activity"/>
    <property type="evidence" value="ECO:0007669"/>
    <property type="project" value="UniProtKB-KW"/>
</dbReference>
<comment type="similarity">
    <text evidence="8">Belongs to the PpiD chaperone family.</text>
</comment>
<feature type="domain" description="PpiC" evidence="14">
    <location>
        <begin position="267"/>
        <end position="370"/>
    </location>
</feature>
<evidence type="ECO:0000256" key="11">
    <source>
        <dbReference type="PROSITE-ProRule" id="PRU00278"/>
    </source>
</evidence>
<evidence type="ECO:0000256" key="3">
    <source>
        <dbReference type="ARBA" id="ARBA00022519"/>
    </source>
</evidence>
<evidence type="ECO:0000259" key="14">
    <source>
        <dbReference type="PROSITE" id="PS50198"/>
    </source>
</evidence>
<dbReference type="Gene3D" id="1.10.4030.10">
    <property type="entry name" value="Porin chaperone SurA, peptide-binding domain"/>
    <property type="match status" value="1"/>
</dbReference>
<protein>
    <recommendedName>
        <fullName evidence="9">Periplasmic chaperone PpiD</fullName>
    </recommendedName>
    <alternativeName>
        <fullName evidence="10">Periplasmic folding chaperone</fullName>
    </alternativeName>
</protein>
<evidence type="ECO:0000313" key="16">
    <source>
        <dbReference type="Proteomes" id="UP000529637"/>
    </source>
</evidence>
<reference evidence="15 16" key="1">
    <citation type="submission" date="2020-06" db="EMBL/GenBank/DDBJ databases">
        <title>Schlegella sp. ID0723 isolated from air conditioner.</title>
        <authorList>
            <person name="Kim D.Y."/>
            <person name="Kim D.-U."/>
        </authorList>
    </citation>
    <scope>NUCLEOTIDE SEQUENCE [LARGE SCALE GENOMIC DNA]</scope>
    <source>
        <strain evidence="15 16">ID0723</strain>
    </source>
</reference>
<evidence type="ECO:0000256" key="13">
    <source>
        <dbReference type="SAM" id="Phobius"/>
    </source>
</evidence>
<dbReference type="InterPro" id="IPR027304">
    <property type="entry name" value="Trigger_fact/SurA_dom_sf"/>
</dbReference>
<comment type="caution">
    <text evidence="15">The sequence shown here is derived from an EMBL/GenBank/DDBJ whole genome shotgun (WGS) entry which is preliminary data.</text>
</comment>
<evidence type="ECO:0000256" key="10">
    <source>
        <dbReference type="ARBA" id="ARBA00042775"/>
    </source>
</evidence>
<keyword evidence="3" id="KW-0997">Cell inner membrane</keyword>
<sequence>MLEFFRRNTKIFQFVLFPLILVSFGIFGIQSYTRMNSDEQQTVAKVDGHKITRLEWDAALREQLERARQQMPTLDAKLFDTPEMRRMALETLVRERVMQSASEKLHLTMTDERLQRAFASDPQFQQIRNPDGSLNVEAISAAGMTPEMFAERLRQDLSRRQVVAGIASSAIAPLSAATAALDAMFQQREVQVQRYDAKDFAAKVAPTDAEIEAYYKNPANAGQFAAPEQATVEYVVLDFDALKKTITPTEEELRKYYSENVARYTAPEERRVSDIMIRADKGASKADRDKARAKAEAVLAEVKKSPGSFAEIARKNSEDPVAAEKGGDLDFIGRNMTVKPFEDAVFALKPGEVSGIVESDDGFHIVKVTEVRGGSARPFEAVRAELENEVRQQVAQQRYGQIANEFTNTLDEQPESLKPTADKWKLELKVARDVARTPAPGAAGPFANAKFMEALFSRDSITKKRNTGAIEVGSNQLAAGRVIEYSPARQLPLAEVKPRIRERLVAQRSAELARKAGAERLAELGKTAPTAWSQPTLVVSRAQPRDLPREVLEGILKAPVDKLPVYVGVDIPNQGYAIAKITKVDGRDPTVGDPAQARAQYAQAWADAEAQAYYGALRTRLKAEITAPVESAASAPAARDGADAAPALPASAAR</sequence>
<dbReference type="EMBL" id="JABWMJ010000004">
    <property type="protein sequence ID" value="NUZ06300.1"/>
    <property type="molecule type" value="Genomic_DNA"/>
</dbReference>
<evidence type="ECO:0000256" key="9">
    <source>
        <dbReference type="ARBA" id="ARBA00040743"/>
    </source>
</evidence>
<keyword evidence="4 13" id="KW-0812">Transmembrane</keyword>
<dbReference type="AlphaFoldDB" id="A0A7Y6NNA6"/>
<evidence type="ECO:0000256" key="12">
    <source>
        <dbReference type="SAM" id="MobiDB-lite"/>
    </source>
</evidence>
<gene>
    <name evidence="15" type="ORF">HQN59_11065</name>
</gene>
<dbReference type="PROSITE" id="PS50198">
    <property type="entry name" value="PPIC_PPIASE_2"/>
    <property type="match status" value="1"/>
</dbReference>
<dbReference type="GO" id="GO:0005886">
    <property type="term" value="C:plasma membrane"/>
    <property type="evidence" value="ECO:0007669"/>
    <property type="project" value="UniProtKB-SubCell"/>
</dbReference>
<accession>A0A7Y6NNA6</accession>
<dbReference type="PANTHER" id="PTHR47529">
    <property type="entry name" value="PEPTIDYL-PROLYL CIS-TRANS ISOMERASE D"/>
    <property type="match status" value="1"/>
</dbReference>
<keyword evidence="2" id="KW-1003">Cell membrane</keyword>
<evidence type="ECO:0000256" key="7">
    <source>
        <dbReference type="ARBA" id="ARBA00023186"/>
    </source>
</evidence>
<organism evidence="15 16">
    <name type="scientific">Piscinibacter koreensis</name>
    <dbReference type="NCBI Taxonomy" id="2742824"/>
    <lineage>
        <taxon>Bacteria</taxon>
        <taxon>Pseudomonadati</taxon>
        <taxon>Pseudomonadota</taxon>
        <taxon>Betaproteobacteria</taxon>
        <taxon>Burkholderiales</taxon>
        <taxon>Sphaerotilaceae</taxon>
        <taxon>Piscinibacter</taxon>
    </lineage>
</organism>
<dbReference type="InterPro" id="IPR000297">
    <property type="entry name" value="PPIase_PpiC"/>
</dbReference>
<evidence type="ECO:0000256" key="8">
    <source>
        <dbReference type="ARBA" id="ARBA00038408"/>
    </source>
</evidence>
<dbReference type="SUPFAM" id="SSF54534">
    <property type="entry name" value="FKBP-like"/>
    <property type="match status" value="1"/>
</dbReference>
<evidence type="ECO:0000256" key="5">
    <source>
        <dbReference type="ARBA" id="ARBA00022989"/>
    </source>
</evidence>
<keyword evidence="7" id="KW-0143">Chaperone</keyword>
<evidence type="ECO:0000256" key="6">
    <source>
        <dbReference type="ARBA" id="ARBA00023136"/>
    </source>
</evidence>
<evidence type="ECO:0000256" key="1">
    <source>
        <dbReference type="ARBA" id="ARBA00004382"/>
    </source>
</evidence>
<dbReference type="PANTHER" id="PTHR47529:SF1">
    <property type="entry name" value="PERIPLASMIC CHAPERONE PPID"/>
    <property type="match status" value="1"/>
</dbReference>
<name>A0A7Y6NNA6_9BURK</name>
<dbReference type="RefSeq" id="WP_176069102.1">
    <property type="nucleotide sequence ID" value="NZ_JABWMJ010000004.1"/>
</dbReference>
<evidence type="ECO:0000256" key="4">
    <source>
        <dbReference type="ARBA" id="ARBA00022692"/>
    </source>
</evidence>
<proteinExistence type="inferred from homology"/>
<keyword evidence="5 13" id="KW-1133">Transmembrane helix</keyword>